<keyword evidence="2" id="KW-1185">Reference proteome</keyword>
<comment type="caution">
    <text evidence="1">The sequence shown here is derived from an EMBL/GenBank/DDBJ whole genome shotgun (WGS) entry which is preliminary data.</text>
</comment>
<sequence length="50" mass="5858">MQIGDNVVLENVEYKVIYIYKSGLYEIMPVIAPSYDKIRLVEQKVLKLLK</sequence>
<organism evidence="1 2">
    <name type="scientific">Metabacillus arenae</name>
    <dbReference type="NCBI Taxonomy" id="2771434"/>
    <lineage>
        <taxon>Bacteria</taxon>
        <taxon>Bacillati</taxon>
        <taxon>Bacillota</taxon>
        <taxon>Bacilli</taxon>
        <taxon>Bacillales</taxon>
        <taxon>Bacillaceae</taxon>
        <taxon>Metabacillus</taxon>
    </lineage>
</organism>
<accession>A0A926NDS7</accession>
<dbReference type="AlphaFoldDB" id="A0A926NDS7"/>
<evidence type="ECO:0000313" key="1">
    <source>
        <dbReference type="EMBL" id="MBD1379300.1"/>
    </source>
</evidence>
<evidence type="ECO:0000313" key="2">
    <source>
        <dbReference type="Proteomes" id="UP000626844"/>
    </source>
</evidence>
<name>A0A926NDS7_9BACI</name>
<reference evidence="1" key="1">
    <citation type="submission" date="2020-09" db="EMBL/GenBank/DDBJ databases">
        <title>A novel bacterium of genus Bacillus, isolated from South China Sea.</title>
        <authorList>
            <person name="Huang H."/>
            <person name="Mo K."/>
            <person name="Hu Y."/>
        </authorList>
    </citation>
    <scope>NUCLEOTIDE SEQUENCE</scope>
    <source>
        <strain evidence="1">IB182487</strain>
    </source>
</reference>
<dbReference type="RefSeq" id="WP_191155814.1">
    <property type="nucleotide sequence ID" value="NZ_JACXAI010000003.1"/>
</dbReference>
<protein>
    <submittedName>
        <fullName evidence="1">Uncharacterized protein</fullName>
    </submittedName>
</protein>
<proteinExistence type="predicted"/>
<gene>
    <name evidence="1" type="ORF">IC621_03560</name>
</gene>
<dbReference type="EMBL" id="JACXAI010000003">
    <property type="protein sequence ID" value="MBD1379300.1"/>
    <property type="molecule type" value="Genomic_DNA"/>
</dbReference>
<dbReference type="Proteomes" id="UP000626844">
    <property type="component" value="Unassembled WGS sequence"/>
</dbReference>